<dbReference type="Pfam" id="PF00589">
    <property type="entry name" value="Phage_integrase"/>
    <property type="match status" value="1"/>
</dbReference>
<dbReference type="Pfam" id="PF22022">
    <property type="entry name" value="Phage_int_M"/>
    <property type="match status" value="1"/>
</dbReference>
<evidence type="ECO:0000259" key="6">
    <source>
        <dbReference type="PROSITE" id="PS51898"/>
    </source>
</evidence>
<proteinExistence type="inferred from homology"/>
<comment type="similarity">
    <text evidence="1">Belongs to the 'phage' integrase family.</text>
</comment>
<dbReference type="PROSITE" id="PS51898">
    <property type="entry name" value="TYR_RECOMBINASE"/>
    <property type="match status" value="1"/>
</dbReference>
<dbReference type="GO" id="GO:0015074">
    <property type="term" value="P:DNA integration"/>
    <property type="evidence" value="ECO:0007669"/>
    <property type="project" value="UniProtKB-KW"/>
</dbReference>
<evidence type="ECO:0000256" key="4">
    <source>
        <dbReference type="ARBA" id="ARBA00023172"/>
    </source>
</evidence>
<keyword evidence="2" id="KW-0229">DNA integration</keyword>
<dbReference type="Gene3D" id="3.30.160.390">
    <property type="entry name" value="Integrase, DNA-binding domain"/>
    <property type="match status" value="1"/>
</dbReference>
<dbReference type="InterPro" id="IPR044068">
    <property type="entry name" value="CB"/>
</dbReference>
<dbReference type="Proteomes" id="UP000501568">
    <property type="component" value="Chromosome"/>
</dbReference>
<dbReference type="InterPro" id="IPR011010">
    <property type="entry name" value="DNA_brk_join_enz"/>
</dbReference>
<keyword evidence="9" id="KW-1185">Reference proteome</keyword>
<dbReference type="EMBL" id="CP049109">
    <property type="protein sequence ID" value="QIG80130.1"/>
    <property type="molecule type" value="Genomic_DNA"/>
</dbReference>
<sequence length="393" mass="43474">MLTTAAVKAARPRSRAYKIYDERGLYLYVAPTGLKSFRLRYRFDDREKLMTIGSWPDIALEQARDLADAARRLVEHGANPMVQARRSAAARTFEAAAREWHAHQLPRWSERHADDVITSLERDVFPEIGSRSLASIDAPAVLKVLRRVEARGHLETARRLRQRISAVFALAISEGAASADPAAIVGRAMHAPEARGRQPALLNLDQCRALLVDCDRAGGSFDIKAASRFLALTAVRLGALRGARWDEFEGLDGADALWRVPAARMKLRRANKADSQFDHIVPLAPAAVAILNDLPGDRKGLVFRGRSGRIGEGAIGALYARAGYRGRHVPHGWRASFSTILNERFPKDRDAIDLSLAHAPSNKVEAAYNRSVQIARRRRLFDAWASMLLDGAT</sequence>
<dbReference type="InterPro" id="IPR010998">
    <property type="entry name" value="Integrase_recombinase_N"/>
</dbReference>
<dbReference type="InterPro" id="IPR025166">
    <property type="entry name" value="Integrase_DNA_bind_dom"/>
</dbReference>
<dbReference type="Gene3D" id="1.10.150.130">
    <property type="match status" value="1"/>
</dbReference>
<feature type="domain" description="Tyr recombinase" evidence="6">
    <location>
        <begin position="197"/>
        <end position="382"/>
    </location>
</feature>
<dbReference type="SUPFAM" id="SSF56349">
    <property type="entry name" value="DNA breaking-rejoining enzymes"/>
    <property type="match status" value="1"/>
</dbReference>
<dbReference type="PROSITE" id="PS51900">
    <property type="entry name" value="CB"/>
    <property type="match status" value="1"/>
</dbReference>
<dbReference type="Pfam" id="PF13356">
    <property type="entry name" value="Arm-DNA-bind_3"/>
    <property type="match status" value="1"/>
</dbReference>
<evidence type="ECO:0000259" key="7">
    <source>
        <dbReference type="PROSITE" id="PS51900"/>
    </source>
</evidence>
<dbReference type="CDD" id="cd00801">
    <property type="entry name" value="INT_P4_C"/>
    <property type="match status" value="1"/>
</dbReference>
<dbReference type="AlphaFoldDB" id="A0A6G6Y5E9"/>
<dbReference type="GO" id="GO:0003677">
    <property type="term" value="F:DNA binding"/>
    <property type="evidence" value="ECO:0007669"/>
    <property type="project" value="UniProtKB-UniRule"/>
</dbReference>
<evidence type="ECO:0000313" key="9">
    <source>
        <dbReference type="Proteomes" id="UP000501568"/>
    </source>
</evidence>
<organism evidence="8 9">
    <name type="scientific">Stakelama tenebrarum</name>
    <dbReference type="NCBI Taxonomy" id="2711215"/>
    <lineage>
        <taxon>Bacteria</taxon>
        <taxon>Pseudomonadati</taxon>
        <taxon>Pseudomonadota</taxon>
        <taxon>Alphaproteobacteria</taxon>
        <taxon>Sphingomonadales</taxon>
        <taxon>Sphingomonadaceae</taxon>
        <taxon>Stakelama</taxon>
    </lineage>
</organism>
<feature type="domain" description="Core-binding (CB)" evidence="7">
    <location>
        <begin position="91"/>
        <end position="172"/>
    </location>
</feature>
<accession>A0A6G6Y5E9</accession>
<gene>
    <name evidence="8" type="ORF">G5C33_10280</name>
</gene>
<evidence type="ECO:0000256" key="3">
    <source>
        <dbReference type="ARBA" id="ARBA00023125"/>
    </source>
</evidence>
<protein>
    <submittedName>
        <fullName evidence="8">Integrase arm-type DNA-binding domain-containing protein</fullName>
    </submittedName>
</protein>
<evidence type="ECO:0000256" key="1">
    <source>
        <dbReference type="ARBA" id="ARBA00008857"/>
    </source>
</evidence>
<evidence type="ECO:0000256" key="2">
    <source>
        <dbReference type="ARBA" id="ARBA00022908"/>
    </source>
</evidence>
<evidence type="ECO:0000256" key="5">
    <source>
        <dbReference type="PROSITE-ProRule" id="PRU01248"/>
    </source>
</evidence>
<dbReference type="InterPro" id="IPR002104">
    <property type="entry name" value="Integrase_catalytic"/>
</dbReference>
<dbReference type="Gene3D" id="1.10.443.10">
    <property type="entry name" value="Intergrase catalytic core"/>
    <property type="match status" value="1"/>
</dbReference>
<reference evidence="8 9" key="1">
    <citation type="submission" date="2020-02" db="EMBL/GenBank/DDBJ databases">
        <authorList>
            <person name="Zheng R.K."/>
            <person name="Sun C.M."/>
        </authorList>
    </citation>
    <scope>NUCLEOTIDE SEQUENCE [LARGE SCALE GENOMIC DNA]</scope>
    <source>
        <strain evidence="9">zrk23</strain>
    </source>
</reference>
<dbReference type="InterPro" id="IPR050808">
    <property type="entry name" value="Phage_Integrase"/>
</dbReference>
<name>A0A6G6Y5E9_9SPHN</name>
<evidence type="ECO:0000313" key="8">
    <source>
        <dbReference type="EMBL" id="QIG80130.1"/>
    </source>
</evidence>
<dbReference type="InterPro" id="IPR053876">
    <property type="entry name" value="Phage_int_M"/>
</dbReference>
<keyword evidence="3 5" id="KW-0238">DNA-binding</keyword>
<dbReference type="InterPro" id="IPR038488">
    <property type="entry name" value="Integrase_DNA-bd_sf"/>
</dbReference>
<dbReference type="KEGG" id="spzr:G5C33_10280"/>
<dbReference type="PANTHER" id="PTHR30629:SF2">
    <property type="entry name" value="PROPHAGE INTEGRASE INTS-RELATED"/>
    <property type="match status" value="1"/>
</dbReference>
<dbReference type="InterPro" id="IPR013762">
    <property type="entry name" value="Integrase-like_cat_sf"/>
</dbReference>
<dbReference type="PANTHER" id="PTHR30629">
    <property type="entry name" value="PROPHAGE INTEGRASE"/>
    <property type="match status" value="1"/>
</dbReference>
<dbReference type="RefSeq" id="WP_165327133.1">
    <property type="nucleotide sequence ID" value="NZ_CP049109.1"/>
</dbReference>
<dbReference type="GO" id="GO:0006310">
    <property type="term" value="P:DNA recombination"/>
    <property type="evidence" value="ECO:0007669"/>
    <property type="project" value="UniProtKB-KW"/>
</dbReference>
<keyword evidence="4" id="KW-0233">DNA recombination</keyword>